<dbReference type="STRING" id="2518989.IMCC3088_906"/>
<dbReference type="Pfam" id="PF00309">
    <property type="entry name" value="Sigma54_AID"/>
    <property type="match status" value="1"/>
</dbReference>
<organism evidence="1 2">
    <name type="scientific">Aequoribacter fuscus</name>
    <dbReference type="NCBI Taxonomy" id="2518989"/>
    <lineage>
        <taxon>Bacteria</taxon>
        <taxon>Pseudomonadati</taxon>
        <taxon>Pseudomonadota</taxon>
        <taxon>Gammaproteobacteria</taxon>
        <taxon>Cellvibrionales</taxon>
        <taxon>Halieaceae</taxon>
        <taxon>Aequoribacter</taxon>
    </lineage>
</organism>
<protein>
    <submittedName>
        <fullName evidence="1">RNA polymerase sigma-54 factor RpoN</fullName>
    </submittedName>
</protein>
<dbReference type="InterPro" id="IPR000394">
    <property type="entry name" value="RNA_pol_sigma_54"/>
</dbReference>
<dbReference type="GO" id="GO:0016987">
    <property type="term" value="F:sigma factor activity"/>
    <property type="evidence" value="ECO:0007669"/>
    <property type="project" value="InterPro"/>
</dbReference>
<accession>F3L681</accession>
<proteinExistence type="predicted"/>
<comment type="caution">
    <text evidence="1">The sequence shown here is derived from an EMBL/GenBank/DDBJ whole genome shotgun (WGS) entry which is preliminary data.</text>
</comment>
<dbReference type="GO" id="GO:0001216">
    <property type="term" value="F:DNA-binding transcription activator activity"/>
    <property type="evidence" value="ECO:0007669"/>
    <property type="project" value="InterPro"/>
</dbReference>
<dbReference type="EMBL" id="AEIG01000171">
    <property type="protein sequence ID" value="EGG28150.1"/>
    <property type="molecule type" value="Genomic_DNA"/>
</dbReference>
<dbReference type="eggNOG" id="COG1508">
    <property type="taxonomic scope" value="Bacteria"/>
</dbReference>
<keyword evidence="2" id="KW-1185">Reference proteome</keyword>
<evidence type="ECO:0000313" key="1">
    <source>
        <dbReference type="EMBL" id="EGG28150.1"/>
    </source>
</evidence>
<evidence type="ECO:0000313" key="2">
    <source>
        <dbReference type="Proteomes" id="UP000005615"/>
    </source>
</evidence>
<name>F3L681_9GAMM</name>
<dbReference type="Proteomes" id="UP000005615">
    <property type="component" value="Unassembled WGS sequence"/>
</dbReference>
<gene>
    <name evidence="1" type="ORF">IMCC3088_906</name>
</gene>
<dbReference type="AlphaFoldDB" id="F3L681"/>
<dbReference type="PANTHER" id="PTHR32248">
    <property type="entry name" value="RNA POLYMERASE SIGMA-54 FACTOR"/>
    <property type="match status" value="1"/>
</dbReference>
<feature type="non-terminal residue" evidence="1">
    <location>
        <position position="82"/>
    </location>
</feature>
<sequence length="82" mass="9105">MKQSLQLKLGQQLTMTPQLQQAIKLLQLSTLDLQLEIQQAIESNPLLELEEEFADDAQILDARSREGPMDNIEDAAAETPSG</sequence>
<dbReference type="PANTHER" id="PTHR32248:SF4">
    <property type="entry name" value="RNA POLYMERASE SIGMA-54 FACTOR"/>
    <property type="match status" value="1"/>
</dbReference>
<reference evidence="1 2" key="1">
    <citation type="journal article" date="2011" name="J. Bacteriol.">
        <title>Genome sequence of strain IMCC3088, a proteorhodopsin-containing marine bacterium belonging to the OM60/NOR5 clade.</title>
        <authorList>
            <person name="Jang Y."/>
            <person name="Oh H.M."/>
            <person name="Kang I."/>
            <person name="Lee K."/>
            <person name="Yang S.J."/>
            <person name="Cho J.C."/>
        </authorList>
    </citation>
    <scope>NUCLEOTIDE SEQUENCE [LARGE SCALE GENOMIC DNA]</scope>
    <source>
        <strain evidence="1 2">IMCC3088</strain>
    </source>
</reference>